<dbReference type="RefSeq" id="XP_013259509.1">
    <property type="nucleotide sequence ID" value="XM_013404055.1"/>
</dbReference>
<dbReference type="InterPro" id="IPR025110">
    <property type="entry name" value="AMP-bd_C"/>
</dbReference>
<dbReference type="GeneID" id="25282023"/>
<dbReference type="InterPro" id="IPR000873">
    <property type="entry name" value="AMP-dep_synth/lig_dom"/>
</dbReference>
<gene>
    <name evidence="3" type="ORF">A1O9_07109</name>
</gene>
<dbReference type="Pfam" id="PF13193">
    <property type="entry name" value="AMP-binding_C"/>
    <property type="match status" value="1"/>
</dbReference>
<dbReference type="VEuPathDB" id="FungiDB:A1O9_07109"/>
<dbReference type="PANTHER" id="PTHR24096:SF194">
    <property type="entry name" value="AMP-DEPENDENT SYNTHETASE_LIGASE DOMAIN-CONTAINING PROTEIN"/>
    <property type="match status" value="1"/>
</dbReference>
<dbReference type="Gene3D" id="3.30.300.30">
    <property type="match status" value="1"/>
</dbReference>
<feature type="domain" description="AMP-dependent synthetase/ligase" evidence="1">
    <location>
        <begin position="39"/>
        <end position="398"/>
    </location>
</feature>
<dbReference type="STRING" id="1182545.A0A072P9Y4"/>
<dbReference type="HOGENOM" id="CLU_000022_59_2_1"/>
<proteinExistence type="predicted"/>
<dbReference type="AlphaFoldDB" id="A0A072P9Y4"/>
<dbReference type="EMBL" id="AMGV01000005">
    <property type="protein sequence ID" value="KEF56919.1"/>
    <property type="molecule type" value="Genomic_DNA"/>
</dbReference>
<evidence type="ECO:0000259" key="1">
    <source>
        <dbReference type="Pfam" id="PF00501"/>
    </source>
</evidence>
<dbReference type="PANTHER" id="PTHR24096">
    <property type="entry name" value="LONG-CHAIN-FATTY-ACID--COA LIGASE"/>
    <property type="match status" value="1"/>
</dbReference>
<evidence type="ECO:0000259" key="2">
    <source>
        <dbReference type="Pfam" id="PF13193"/>
    </source>
</evidence>
<dbReference type="Gene3D" id="2.30.38.10">
    <property type="entry name" value="Luciferase, Domain 3"/>
    <property type="match status" value="1"/>
</dbReference>
<name>A0A072P9Y4_9EURO</name>
<dbReference type="PROSITE" id="PS00455">
    <property type="entry name" value="AMP_BINDING"/>
    <property type="match status" value="1"/>
</dbReference>
<protein>
    <recommendedName>
        <fullName evidence="5">Acetyl-CoA synthetase-like protein</fullName>
    </recommendedName>
</protein>
<evidence type="ECO:0008006" key="5">
    <source>
        <dbReference type="Google" id="ProtNLM"/>
    </source>
</evidence>
<comment type="caution">
    <text evidence="3">The sequence shown here is derived from an EMBL/GenBank/DDBJ whole genome shotgun (WGS) entry which is preliminary data.</text>
</comment>
<dbReference type="OrthoDB" id="6509636at2759"/>
<dbReference type="CDD" id="cd05911">
    <property type="entry name" value="Firefly_Luc_like"/>
    <property type="match status" value="1"/>
</dbReference>
<dbReference type="InterPro" id="IPR045851">
    <property type="entry name" value="AMP-bd_C_sf"/>
</dbReference>
<evidence type="ECO:0000313" key="3">
    <source>
        <dbReference type="EMBL" id="KEF56919.1"/>
    </source>
</evidence>
<keyword evidence="4" id="KW-1185">Reference proteome</keyword>
<feature type="domain" description="AMP-binding enzyme C-terminal" evidence="2">
    <location>
        <begin position="448"/>
        <end position="526"/>
    </location>
</feature>
<dbReference type="Gene3D" id="3.40.50.980">
    <property type="match status" value="2"/>
</dbReference>
<evidence type="ECO:0000313" key="4">
    <source>
        <dbReference type="Proteomes" id="UP000027920"/>
    </source>
</evidence>
<sequence>MIYRSPYEDIYIPECNILSYLFPRTPACSKPLWIDAKCPGKSLSRADMLLWIKRFAVGLDNLGIGPDEAVMVFTHNHLYVPVIYLGASGSGRYYTGANPAYTTDELAYQMSIVNCAVLLVHPSLLATGMAAARKVGLSTTRIFLFSDEYIPEEQQDVQDWRSFLATEENAASWIWDELDGGEAKKKIATINFSSGTTGLPKGVCTTHHNLIANASQVVYGMYRGATVSGIKERWLAALPLYHAFSQLYTINVACRLEIPVYIMDKFVLSTFLANIERYQITTIQTVPPVLAMISKSPDTPKYNITSLKNVMVGAAQISLELQLNLMQKFGFFISRGWGMTETTCVGTKLPINTRYDHNSIGYLLPNTEAKIVDENNQEIERGPGELWVRGPQMMLGYWKNENATKDTYSDGGWLRTGDIVIVKDNLWWIVDRKKELIKVNGLQVAPAELEAILLQMESISDAAVVGILLDGRELPRAYVVLSPGERDDRTKEREVQEFVARKVAKHKRLQGGVAFKEKIPRLLSGKIMRSAVREWAKMDAKAWNKDHSRL</sequence>
<dbReference type="InterPro" id="IPR020845">
    <property type="entry name" value="AMP-binding_CS"/>
</dbReference>
<dbReference type="GO" id="GO:0016405">
    <property type="term" value="F:CoA-ligase activity"/>
    <property type="evidence" value="ECO:0007669"/>
    <property type="project" value="TreeGrafter"/>
</dbReference>
<reference evidence="3 4" key="1">
    <citation type="submission" date="2013-03" db="EMBL/GenBank/DDBJ databases">
        <title>The Genome Sequence of Exophiala aquamarina CBS 119918.</title>
        <authorList>
            <consortium name="The Broad Institute Genomics Platform"/>
            <person name="Cuomo C."/>
            <person name="de Hoog S."/>
            <person name="Gorbushina A."/>
            <person name="Walker B."/>
            <person name="Young S.K."/>
            <person name="Zeng Q."/>
            <person name="Gargeya S."/>
            <person name="Fitzgerald M."/>
            <person name="Haas B."/>
            <person name="Abouelleil A."/>
            <person name="Allen A.W."/>
            <person name="Alvarado L."/>
            <person name="Arachchi H.M."/>
            <person name="Berlin A.M."/>
            <person name="Chapman S.B."/>
            <person name="Gainer-Dewar J."/>
            <person name="Goldberg J."/>
            <person name="Griggs A."/>
            <person name="Gujja S."/>
            <person name="Hansen M."/>
            <person name="Howarth C."/>
            <person name="Imamovic A."/>
            <person name="Ireland A."/>
            <person name="Larimer J."/>
            <person name="McCowan C."/>
            <person name="Murphy C."/>
            <person name="Pearson M."/>
            <person name="Poon T.W."/>
            <person name="Priest M."/>
            <person name="Roberts A."/>
            <person name="Saif S."/>
            <person name="Shea T."/>
            <person name="Sisk P."/>
            <person name="Sykes S."/>
            <person name="Wortman J."/>
            <person name="Nusbaum C."/>
            <person name="Birren B."/>
        </authorList>
    </citation>
    <scope>NUCLEOTIDE SEQUENCE [LARGE SCALE GENOMIC DNA]</scope>
    <source>
        <strain evidence="3 4">CBS 119918</strain>
    </source>
</reference>
<dbReference type="Proteomes" id="UP000027920">
    <property type="component" value="Unassembled WGS sequence"/>
</dbReference>
<dbReference type="Pfam" id="PF00501">
    <property type="entry name" value="AMP-binding"/>
    <property type="match status" value="1"/>
</dbReference>
<dbReference type="SUPFAM" id="SSF56801">
    <property type="entry name" value="Acetyl-CoA synthetase-like"/>
    <property type="match status" value="1"/>
</dbReference>
<organism evidence="3 4">
    <name type="scientific">Exophiala aquamarina CBS 119918</name>
    <dbReference type="NCBI Taxonomy" id="1182545"/>
    <lineage>
        <taxon>Eukaryota</taxon>
        <taxon>Fungi</taxon>
        <taxon>Dikarya</taxon>
        <taxon>Ascomycota</taxon>
        <taxon>Pezizomycotina</taxon>
        <taxon>Eurotiomycetes</taxon>
        <taxon>Chaetothyriomycetidae</taxon>
        <taxon>Chaetothyriales</taxon>
        <taxon>Herpotrichiellaceae</taxon>
        <taxon>Exophiala</taxon>
    </lineage>
</organism>
<accession>A0A072P9Y4</accession>